<evidence type="ECO:0000256" key="2">
    <source>
        <dbReference type="ARBA" id="ARBA00022448"/>
    </source>
</evidence>
<keyword evidence="3 7" id="KW-0812">Transmembrane</keyword>
<feature type="transmembrane region" description="Helical" evidence="7">
    <location>
        <begin position="447"/>
        <end position="465"/>
    </location>
</feature>
<feature type="transmembrane region" description="Helical" evidence="7">
    <location>
        <begin position="320"/>
        <end position="340"/>
    </location>
</feature>
<keyword evidence="10" id="KW-1185">Reference proteome</keyword>
<organism evidence="9 10">
    <name type="scientific">Cercospora zeae-maydis SCOH1-5</name>
    <dbReference type="NCBI Taxonomy" id="717836"/>
    <lineage>
        <taxon>Eukaryota</taxon>
        <taxon>Fungi</taxon>
        <taxon>Dikarya</taxon>
        <taxon>Ascomycota</taxon>
        <taxon>Pezizomycotina</taxon>
        <taxon>Dothideomycetes</taxon>
        <taxon>Dothideomycetidae</taxon>
        <taxon>Mycosphaerellales</taxon>
        <taxon>Mycosphaerellaceae</taxon>
        <taxon>Cercospora</taxon>
    </lineage>
</organism>
<feature type="region of interest" description="Disordered" evidence="6">
    <location>
        <begin position="1"/>
        <end position="31"/>
    </location>
</feature>
<feature type="transmembrane region" description="Helical" evidence="7">
    <location>
        <begin position="471"/>
        <end position="493"/>
    </location>
</feature>
<dbReference type="PANTHER" id="PTHR43791:SF62">
    <property type="entry name" value="MAJOR FACILITATOR SUPERFAMILY (MFS) PROFILE DOMAIN-CONTAINING PROTEIN"/>
    <property type="match status" value="1"/>
</dbReference>
<dbReference type="Proteomes" id="UP000799539">
    <property type="component" value="Unassembled WGS sequence"/>
</dbReference>
<sequence length="520" mass="57035">MAGESNEKTDAQAPGSRRSSAINRSSANPSRRASVIDAIINNGKKDKGVTLPSPEEIIDRLGIPEWRTLEKKLVRRLDFTLVPVLWVLYVTNYLDRASIGQARLSTLDEDLNLQGYQFSNAVSILSAGYVLGQLPSNMLLPYIRPSLYLGACAVIWSGAAAGIAGVKSYEGLLAVRFCLGLVEAPLFPGAIYLLSCWYTRRELGVRVAIMATGVPVANGLSGLIAAAVFSSLEGKHGVAGWQWLFIVLAICGGVFGVVAALVLPDYPASRTGSTMWTMTEDMRRIAETRIIADRVTLASSVEVKTSIWAGLKMSLLDYKLWLIIFINITISAAYGFSNFYPAIVRGFGYSRVITLVITFPPYFLAAIAAISISWHSDRKQDRGWHFAVPVACAMVGYIVCMATTHNITRYAMSFIYVVGLFGANPLIQTWISGTLSKSPEQKTTSIAINNILGQAGNVMAPYFFIDSDEPRYILAFIMMFVMAGLCVCGAMFLKWCLWRTNKKLLAYALQHGTPYNPYLQ</sequence>
<dbReference type="InterPro" id="IPR036259">
    <property type="entry name" value="MFS_trans_sf"/>
</dbReference>
<dbReference type="AlphaFoldDB" id="A0A6A6F4C6"/>
<dbReference type="SUPFAM" id="SSF103473">
    <property type="entry name" value="MFS general substrate transporter"/>
    <property type="match status" value="1"/>
</dbReference>
<keyword evidence="5 7" id="KW-0472">Membrane</keyword>
<evidence type="ECO:0000256" key="6">
    <source>
        <dbReference type="SAM" id="MobiDB-lite"/>
    </source>
</evidence>
<evidence type="ECO:0000259" key="8">
    <source>
        <dbReference type="PROSITE" id="PS50850"/>
    </source>
</evidence>
<dbReference type="InterPro" id="IPR011701">
    <property type="entry name" value="MFS"/>
</dbReference>
<dbReference type="EMBL" id="ML992693">
    <property type="protein sequence ID" value="KAF2208616.1"/>
    <property type="molecule type" value="Genomic_DNA"/>
</dbReference>
<feature type="transmembrane region" description="Helical" evidence="7">
    <location>
        <begin position="207"/>
        <end position="229"/>
    </location>
</feature>
<feature type="compositionally biased region" description="Basic and acidic residues" evidence="6">
    <location>
        <begin position="1"/>
        <end position="10"/>
    </location>
</feature>
<feature type="transmembrane region" description="Helical" evidence="7">
    <location>
        <begin position="352"/>
        <end position="374"/>
    </location>
</feature>
<feature type="transmembrane region" description="Helical" evidence="7">
    <location>
        <begin position="146"/>
        <end position="166"/>
    </location>
</feature>
<dbReference type="GO" id="GO:0016020">
    <property type="term" value="C:membrane"/>
    <property type="evidence" value="ECO:0007669"/>
    <property type="project" value="UniProtKB-SubCell"/>
</dbReference>
<reference evidence="9" key="1">
    <citation type="journal article" date="2020" name="Stud. Mycol.">
        <title>101 Dothideomycetes genomes: a test case for predicting lifestyles and emergence of pathogens.</title>
        <authorList>
            <person name="Haridas S."/>
            <person name="Albert R."/>
            <person name="Binder M."/>
            <person name="Bloem J."/>
            <person name="Labutti K."/>
            <person name="Salamov A."/>
            <person name="Andreopoulos B."/>
            <person name="Baker S."/>
            <person name="Barry K."/>
            <person name="Bills G."/>
            <person name="Bluhm B."/>
            <person name="Cannon C."/>
            <person name="Castanera R."/>
            <person name="Culley D."/>
            <person name="Daum C."/>
            <person name="Ezra D."/>
            <person name="Gonzalez J."/>
            <person name="Henrissat B."/>
            <person name="Kuo A."/>
            <person name="Liang C."/>
            <person name="Lipzen A."/>
            <person name="Lutzoni F."/>
            <person name="Magnuson J."/>
            <person name="Mondo S."/>
            <person name="Nolan M."/>
            <person name="Ohm R."/>
            <person name="Pangilinan J."/>
            <person name="Park H.-J."/>
            <person name="Ramirez L."/>
            <person name="Alfaro M."/>
            <person name="Sun H."/>
            <person name="Tritt A."/>
            <person name="Yoshinaga Y."/>
            <person name="Zwiers L.-H."/>
            <person name="Turgeon B."/>
            <person name="Goodwin S."/>
            <person name="Spatafora J."/>
            <person name="Crous P."/>
            <person name="Grigoriev I."/>
        </authorList>
    </citation>
    <scope>NUCLEOTIDE SEQUENCE</scope>
    <source>
        <strain evidence="9">SCOH1-5</strain>
    </source>
</reference>
<gene>
    <name evidence="9" type="ORF">CERZMDRAFT_114568</name>
</gene>
<proteinExistence type="predicted"/>
<evidence type="ECO:0000256" key="4">
    <source>
        <dbReference type="ARBA" id="ARBA00022989"/>
    </source>
</evidence>
<evidence type="ECO:0000256" key="3">
    <source>
        <dbReference type="ARBA" id="ARBA00022692"/>
    </source>
</evidence>
<dbReference type="OrthoDB" id="2250022at2759"/>
<feature type="compositionally biased region" description="Low complexity" evidence="6">
    <location>
        <begin position="16"/>
        <end position="31"/>
    </location>
</feature>
<evidence type="ECO:0000313" key="9">
    <source>
        <dbReference type="EMBL" id="KAF2208616.1"/>
    </source>
</evidence>
<feature type="transmembrane region" description="Helical" evidence="7">
    <location>
        <begin position="386"/>
        <end position="404"/>
    </location>
</feature>
<accession>A0A6A6F4C6</accession>
<evidence type="ECO:0000256" key="1">
    <source>
        <dbReference type="ARBA" id="ARBA00004141"/>
    </source>
</evidence>
<dbReference type="PANTHER" id="PTHR43791">
    <property type="entry name" value="PERMEASE-RELATED"/>
    <property type="match status" value="1"/>
</dbReference>
<feature type="transmembrane region" description="Helical" evidence="7">
    <location>
        <begin position="172"/>
        <end position="195"/>
    </location>
</feature>
<evidence type="ECO:0000313" key="10">
    <source>
        <dbReference type="Proteomes" id="UP000799539"/>
    </source>
</evidence>
<keyword evidence="2" id="KW-0813">Transport</keyword>
<dbReference type="Gene3D" id="1.20.1250.20">
    <property type="entry name" value="MFS general substrate transporter like domains"/>
    <property type="match status" value="2"/>
</dbReference>
<protein>
    <recommendedName>
        <fullName evidence="8">Major facilitator superfamily (MFS) profile domain-containing protein</fullName>
    </recommendedName>
</protein>
<dbReference type="PROSITE" id="PS50850">
    <property type="entry name" value="MFS"/>
    <property type="match status" value="1"/>
</dbReference>
<dbReference type="InterPro" id="IPR020846">
    <property type="entry name" value="MFS_dom"/>
</dbReference>
<dbReference type="Pfam" id="PF07690">
    <property type="entry name" value="MFS_1"/>
    <property type="match status" value="1"/>
</dbReference>
<evidence type="ECO:0000256" key="7">
    <source>
        <dbReference type="SAM" id="Phobius"/>
    </source>
</evidence>
<dbReference type="FunFam" id="1.20.1250.20:FF:000013">
    <property type="entry name" value="MFS general substrate transporter"/>
    <property type="match status" value="1"/>
</dbReference>
<feature type="transmembrane region" description="Helical" evidence="7">
    <location>
        <begin position="410"/>
        <end position="427"/>
    </location>
</feature>
<dbReference type="FunFam" id="1.20.1250.20:FF:000057">
    <property type="entry name" value="MFS general substrate transporter"/>
    <property type="match status" value="1"/>
</dbReference>
<dbReference type="GO" id="GO:0022857">
    <property type="term" value="F:transmembrane transporter activity"/>
    <property type="evidence" value="ECO:0007669"/>
    <property type="project" value="InterPro"/>
</dbReference>
<comment type="subcellular location">
    <subcellularLocation>
        <location evidence="1">Membrane</location>
        <topology evidence="1">Multi-pass membrane protein</topology>
    </subcellularLocation>
</comment>
<feature type="domain" description="Major facilitator superfamily (MFS) profile" evidence="8">
    <location>
        <begin position="81"/>
        <end position="501"/>
    </location>
</feature>
<feature type="transmembrane region" description="Helical" evidence="7">
    <location>
        <begin position="241"/>
        <end position="263"/>
    </location>
</feature>
<name>A0A6A6F4C6_9PEZI</name>
<keyword evidence="4 7" id="KW-1133">Transmembrane helix</keyword>
<evidence type="ECO:0000256" key="5">
    <source>
        <dbReference type="ARBA" id="ARBA00023136"/>
    </source>
</evidence>